<evidence type="ECO:0000313" key="1">
    <source>
        <dbReference type="EMBL" id="KAL1855902.1"/>
    </source>
</evidence>
<accession>A0ABR3W8S8</accession>
<name>A0ABR3W8S8_9PEZI</name>
<dbReference type="Proteomes" id="UP001583177">
    <property type="component" value="Unassembled WGS sequence"/>
</dbReference>
<gene>
    <name evidence="1" type="ORF">Daus18300_010881</name>
</gene>
<reference evidence="1 2" key="1">
    <citation type="journal article" date="2024" name="IMA Fungus">
        <title>IMA Genome - F19 : A genome assembly and annotation guide to empower mycologists, including annotated draft genome sequences of Ceratocystis pirilliformis, Diaporthe australafricana, Fusarium ophioides, Paecilomyces lecythidis, and Sporothrix stenoceras.</title>
        <authorList>
            <person name="Aylward J."/>
            <person name="Wilson A.M."/>
            <person name="Visagie C.M."/>
            <person name="Spraker J."/>
            <person name="Barnes I."/>
            <person name="Buitendag C."/>
            <person name="Ceriani C."/>
            <person name="Del Mar Angel L."/>
            <person name="du Plessis D."/>
            <person name="Fuchs T."/>
            <person name="Gasser K."/>
            <person name="Kramer D."/>
            <person name="Li W."/>
            <person name="Munsamy K."/>
            <person name="Piso A."/>
            <person name="Price J.L."/>
            <person name="Sonnekus B."/>
            <person name="Thomas C."/>
            <person name="van der Nest A."/>
            <person name="van Dijk A."/>
            <person name="van Heerden A."/>
            <person name="van Vuuren N."/>
            <person name="Yilmaz N."/>
            <person name="Duong T.A."/>
            <person name="van der Merwe N.A."/>
            <person name="Wingfield M.J."/>
            <person name="Wingfield B.D."/>
        </authorList>
    </citation>
    <scope>NUCLEOTIDE SEQUENCE [LARGE SCALE GENOMIC DNA]</scope>
    <source>
        <strain evidence="1 2">CMW 18300</strain>
    </source>
</reference>
<protein>
    <recommendedName>
        <fullName evidence="3">SnoaL-like domain-containing protein</fullName>
    </recommendedName>
</protein>
<proteinExistence type="predicted"/>
<organism evidence="1 2">
    <name type="scientific">Diaporthe australafricana</name>
    <dbReference type="NCBI Taxonomy" id="127596"/>
    <lineage>
        <taxon>Eukaryota</taxon>
        <taxon>Fungi</taxon>
        <taxon>Dikarya</taxon>
        <taxon>Ascomycota</taxon>
        <taxon>Pezizomycotina</taxon>
        <taxon>Sordariomycetes</taxon>
        <taxon>Sordariomycetidae</taxon>
        <taxon>Diaporthales</taxon>
        <taxon>Diaporthaceae</taxon>
        <taxon>Diaporthe</taxon>
    </lineage>
</organism>
<evidence type="ECO:0008006" key="3">
    <source>
        <dbReference type="Google" id="ProtNLM"/>
    </source>
</evidence>
<comment type="caution">
    <text evidence="1">The sequence shown here is derived from an EMBL/GenBank/DDBJ whole genome shotgun (WGS) entry which is preliminary data.</text>
</comment>
<evidence type="ECO:0000313" key="2">
    <source>
        <dbReference type="Proteomes" id="UP001583177"/>
    </source>
</evidence>
<dbReference type="EMBL" id="JAWRVE010000125">
    <property type="protein sequence ID" value="KAL1855902.1"/>
    <property type="molecule type" value="Genomic_DNA"/>
</dbReference>
<sequence length="139" mass="15676">MSEYTSTVEGYQRAMELALCGPPHEAKKYVDAVSTPNFYHIDNGQRVEYDAHVKTLEEWRGKVSDYKPVVQEFLRDGDMLAARMTGTVKVDGADCEFESNMFAKVDSTGRMEWLKERAVWGPAGRAPDKGTEIGQRAHQ</sequence>
<keyword evidence="2" id="KW-1185">Reference proteome</keyword>